<organism evidence="3 4">
    <name type="scientific">Pustulibacterium marinum</name>
    <dbReference type="NCBI Taxonomy" id="1224947"/>
    <lineage>
        <taxon>Bacteria</taxon>
        <taxon>Pseudomonadati</taxon>
        <taxon>Bacteroidota</taxon>
        <taxon>Flavobacteriia</taxon>
        <taxon>Flavobacteriales</taxon>
        <taxon>Flavobacteriaceae</taxon>
        <taxon>Pustulibacterium</taxon>
    </lineage>
</organism>
<feature type="domain" description="Protein-glutamine gamma-glutamyltransferase-like C-terminal" evidence="2">
    <location>
        <begin position="182"/>
        <end position="243"/>
    </location>
</feature>
<evidence type="ECO:0000313" key="3">
    <source>
        <dbReference type="EMBL" id="SFU55387.1"/>
    </source>
</evidence>
<accession>A0A1I7H3U2</accession>
<keyword evidence="1" id="KW-0472">Membrane</keyword>
<dbReference type="RefSeq" id="WP_093025092.1">
    <property type="nucleotide sequence ID" value="NZ_FPBK01000007.1"/>
</dbReference>
<dbReference type="STRING" id="1224947.SAMN05216480_10725"/>
<reference evidence="3 4" key="1">
    <citation type="submission" date="2016-10" db="EMBL/GenBank/DDBJ databases">
        <authorList>
            <person name="de Groot N.N."/>
        </authorList>
    </citation>
    <scope>NUCLEOTIDE SEQUENCE [LARGE SCALE GENOMIC DNA]</scope>
    <source>
        <strain evidence="3 4">CGMCC 1.12333</strain>
    </source>
</reference>
<dbReference type="Proteomes" id="UP000199138">
    <property type="component" value="Unassembled WGS sequence"/>
</dbReference>
<keyword evidence="1" id="KW-1133">Transmembrane helix</keyword>
<evidence type="ECO:0000256" key="1">
    <source>
        <dbReference type="SAM" id="Phobius"/>
    </source>
</evidence>
<keyword evidence="1" id="KW-0812">Transmembrane</keyword>
<keyword evidence="4" id="KW-1185">Reference proteome</keyword>
<dbReference type="AlphaFoldDB" id="A0A1I7H3U2"/>
<proteinExistence type="predicted"/>
<evidence type="ECO:0000313" key="4">
    <source>
        <dbReference type="Proteomes" id="UP000199138"/>
    </source>
</evidence>
<protein>
    <recommendedName>
        <fullName evidence="2">Protein-glutamine gamma-glutamyltransferase-like C-terminal domain-containing protein</fullName>
    </recommendedName>
</protein>
<evidence type="ECO:0000259" key="2">
    <source>
        <dbReference type="Pfam" id="PF13559"/>
    </source>
</evidence>
<feature type="transmembrane region" description="Helical" evidence="1">
    <location>
        <begin position="25"/>
        <end position="42"/>
    </location>
</feature>
<name>A0A1I7H3U2_9FLAO</name>
<feature type="transmembrane region" description="Helical" evidence="1">
    <location>
        <begin position="113"/>
        <end position="132"/>
    </location>
</feature>
<gene>
    <name evidence="3" type="ORF">SAMN05216480_10725</name>
</gene>
<sequence>MRKNTIPIYNLELTKLAFLNKQTKYTISLSFATVFFQLYCYAQQTVKQDSSNIRVKNFSEDLPEKYSGSDFDYVTNDSGGTNLLQEILAKFFRWLGDVFGIDTSWIDPKILEYIVYGIFAVIIIYLIVKYLLDAPVNAVFTKSDRKIEGINFTEETIEKVDFDKLIQKAVKEHDYRIAVRYLYLKSLQLLSSKRIIDWHFDKTNAEYQSEIQNPETKDFFKKVSYIYDYVWYGEFQIDEADYKKTAYNFDKLNQSIK</sequence>
<dbReference type="EMBL" id="FPBK01000007">
    <property type="protein sequence ID" value="SFU55387.1"/>
    <property type="molecule type" value="Genomic_DNA"/>
</dbReference>
<dbReference type="Pfam" id="PF13559">
    <property type="entry name" value="DUF4129"/>
    <property type="match status" value="1"/>
</dbReference>
<dbReference type="InterPro" id="IPR025403">
    <property type="entry name" value="TgpA-like_C"/>
</dbReference>